<sequence length="62" mass="6750">MSSSTYSSNPKRSRIFSFTPSPQSPIEDCANIIFVVEVENNGTTLLMLLLLPIAGSIFEGMP</sequence>
<name>A0A2D3I701_9VIRU</name>
<evidence type="ECO:0000313" key="2">
    <source>
        <dbReference type="EMBL" id="ATU84163.1"/>
    </source>
</evidence>
<evidence type="ECO:0000256" key="1">
    <source>
        <dbReference type="SAM" id="MobiDB-lite"/>
    </source>
</evidence>
<dbReference type="Proteomes" id="UP000267516">
    <property type="component" value="Segment"/>
</dbReference>
<protein>
    <submittedName>
        <fullName evidence="2">ORF188</fullName>
    </submittedName>
</protein>
<organism evidence="2">
    <name type="scientific">White spot syndrome virus</name>
    <dbReference type="NCBI Taxonomy" id="342409"/>
    <lineage>
        <taxon>Viruses</taxon>
        <taxon>Viruses incertae sedis</taxon>
        <taxon>Naldaviricetes</taxon>
        <taxon>Nimaviridae</taxon>
        <taxon>Whispovirus</taxon>
    </lineage>
</organism>
<reference evidence="2" key="1">
    <citation type="journal article" date="2018" name="Aquaculture">
        <title>Complete genome sequence of a white spot syndrome virus associated with a disease incursion in Australia.</title>
        <authorList>
            <person name="Oakey J."/>
            <person name="Smith C.S."/>
        </authorList>
    </citation>
    <scope>NUCLEOTIDE SEQUENCE [LARGE SCALE GENOMIC DNA]</scope>
    <source>
        <strain evidence="2">WSSV-AU</strain>
    </source>
</reference>
<dbReference type="EMBL" id="MF768985">
    <property type="protein sequence ID" value="ATU84163.1"/>
    <property type="molecule type" value="Genomic_DNA"/>
</dbReference>
<proteinExistence type="predicted"/>
<accession>A0A2D3I701</accession>
<feature type="region of interest" description="Disordered" evidence="1">
    <location>
        <begin position="1"/>
        <end position="21"/>
    </location>
</feature>